<evidence type="ECO:0000313" key="2">
    <source>
        <dbReference type="EMBL" id="VDH90259.1"/>
    </source>
</evidence>
<dbReference type="AlphaFoldDB" id="A0A8B6BHR7"/>
<feature type="compositionally biased region" description="Basic and acidic residues" evidence="1">
    <location>
        <begin position="274"/>
        <end position="286"/>
    </location>
</feature>
<feature type="compositionally biased region" description="Polar residues" evidence="1">
    <location>
        <begin position="255"/>
        <end position="272"/>
    </location>
</feature>
<reference evidence="2" key="1">
    <citation type="submission" date="2018-11" db="EMBL/GenBank/DDBJ databases">
        <authorList>
            <person name="Alioto T."/>
            <person name="Alioto T."/>
        </authorList>
    </citation>
    <scope>NUCLEOTIDE SEQUENCE</scope>
</reference>
<dbReference type="SUPFAM" id="SSF47781">
    <property type="entry name" value="RuvA domain 2-like"/>
    <property type="match status" value="1"/>
</dbReference>
<comment type="caution">
    <text evidence="2">The sequence shown here is derived from an EMBL/GenBank/DDBJ whole genome shotgun (WGS) entry which is preliminary data.</text>
</comment>
<dbReference type="Gene3D" id="1.10.150.320">
    <property type="entry name" value="Photosystem II 12 kDa extrinsic protein"/>
    <property type="match status" value="1"/>
</dbReference>
<feature type="region of interest" description="Disordered" evidence="1">
    <location>
        <begin position="103"/>
        <end position="123"/>
    </location>
</feature>
<evidence type="ECO:0000313" key="3">
    <source>
        <dbReference type="Proteomes" id="UP000596742"/>
    </source>
</evidence>
<sequence length="885" mass="100952">MATLAFQQQCIKINSCSYEELRLLPGVGNVIADKIMSMRETLGNIQPEHLMEIPRLKITEALIDLIDFSPVIQQPEYTSQPQFSYELQDYVDMGEVKTTAFHSGNAKQDAETHDFSDSDTPSDEYLLKPEHEEVKRDLSRPSSAMSKILDYTMQHGDHRYSSKISRPDEKKSLFQTECDDQDEVQDFASDRQSKPENIHRTDKLGYTKPSIRLNVEENIDSRDYSRHQATQHQNPQLGWQQGPNENIENRDYSRNHNPNQKTSQLGWQQGPNENIEKRDYSRDHNPHQQTSQVGRQQGPIEHKPRTERPVPVPRRHQRLESHTPSTIIPRRIPSPEIQHRIRIPSPEIRRRIPLPEIQRRIPSPEIFREPVYSLRTPNPAYSSTMNRNMYTPRPFLSYHESPQLMPPAKPKSKNLEIPKGLKYDGSSSWKTFYTKVSEGCSDKEAGQHGATARPTSVEAAIDQIKWFQHNHTAIFGKPTGRRDPTPNQDEPSYDYDSDLAVHAIERVGLEGGTLTQSKPNRLTLNTISNDINKTPVSGTTPLKTCDNSTSTDTLSNSPLHKTQPDNDLQQVIDLQMQDPVHLGGTICQLGSASMLRFTFKSTGTSKSNTRLQKIGIFHQWRSITYDSWRCWTGTACERQIARVAKITVPHRTVIPPNSVVQLESDLSAELTDFIIEPNKEIDLLIPRGYYNASVLPCVSLLNVTNNKIVLQKGTLLGEAIEADVVETGPAPSVATTGIARDNNPLPEQLQNILDKSSTLTKDQQSKVANLLHEFVDVFALDDFDLGTFSHIEHEIDTGDARPIKQRIRRTPMCFCTRRRKPFKENVRCRYNRTIYIRMGICASTCAQARWQRALVYRLQEIEFRDEKRCLPASSDRRMFGHFGGK</sequence>
<dbReference type="InterPro" id="IPR010994">
    <property type="entry name" value="RuvA_2-like"/>
</dbReference>
<feature type="region of interest" description="Disordered" evidence="1">
    <location>
        <begin position="538"/>
        <end position="563"/>
    </location>
</feature>
<dbReference type="Pfam" id="PF12836">
    <property type="entry name" value="HHH_3"/>
    <property type="match status" value="1"/>
</dbReference>
<keyword evidence="3" id="KW-1185">Reference proteome</keyword>
<feature type="region of interest" description="Disordered" evidence="1">
    <location>
        <begin position="223"/>
        <end position="330"/>
    </location>
</feature>
<feature type="compositionally biased region" description="Polar residues" evidence="1">
    <location>
        <begin position="227"/>
        <end position="246"/>
    </location>
</feature>
<dbReference type="Proteomes" id="UP000596742">
    <property type="component" value="Unassembled WGS sequence"/>
</dbReference>
<evidence type="ECO:0000256" key="1">
    <source>
        <dbReference type="SAM" id="MobiDB-lite"/>
    </source>
</evidence>
<organism evidence="2 3">
    <name type="scientific">Mytilus galloprovincialis</name>
    <name type="common">Mediterranean mussel</name>
    <dbReference type="NCBI Taxonomy" id="29158"/>
    <lineage>
        <taxon>Eukaryota</taxon>
        <taxon>Metazoa</taxon>
        <taxon>Spiralia</taxon>
        <taxon>Lophotrochozoa</taxon>
        <taxon>Mollusca</taxon>
        <taxon>Bivalvia</taxon>
        <taxon>Autobranchia</taxon>
        <taxon>Pteriomorphia</taxon>
        <taxon>Mytilida</taxon>
        <taxon>Mytiloidea</taxon>
        <taxon>Mytilidae</taxon>
        <taxon>Mytilinae</taxon>
        <taxon>Mytilus</taxon>
    </lineage>
</organism>
<proteinExistence type="predicted"/>
<accession>A0A8B6BHR7</accession>
<dbReference type="OrthoDB" id="6157735at2759"/>
<feature type="compositionally biased region" description="Low complexity" evidence="1">
    <location>
        <begin position="544"/>
        <end position="557"/>
    </location>
</feature>
<name>A0A8B6BHR7_MYTGA</name>
<dbReference type="EMBL" id="UYJE01000109">
    <property type="protein sequence ID" value="VDH90259.1"/>
    <property type="molecule type" value="Genomic_DNA"/>
</dbReference>
<gene>
    <name evidence="2" type="ORF">MGAL_10B035884</name>
</gene>
<protein>
    <submittedName>
        <fullName evidence="2">Uncharacterized protein</fullName>
    </submittedName>
</protein>